<dbReference type="Proteomes" id="UP000238730">
    <property type="component" value="Unassembled WGS sequence"/>
</dbReference>
<dbReference type="AlphaFoldDB" id="A0A2S7VIJ1"/>
<dbReference type="OrthoDB" id="5817173at2"/>
<name>A0A2S7VIJ1_PHOAN</name>
<evidence type="ECO:0000313" key="4">
    <source>
        <dbReference type="Proteomes" id="UP000238730"/>
    </source>
</evidence>
<feature type="domain" description="DUF306" evidence="2">
    <location>
        <begin position="28"/>
        <end position="132"/>
    </location>
</feature>
<dbReference type="EMBL" id="MSCJ01000003">
    <property type="protein sequence ID" value="PQJ61967.1"/>
    <property type="molecule type" value="Genomic_DNA"/>
</dbReference>
<dbReference type="InterPro" id="IPR038670">
    <property type="entry name" value="HslJ-like_sf"/>
</dbReference>
<dbReference type="InterPro" id="IPR005184">
    <property type="entry name" value="DUF306_Meta_HslJ"/>
</dbReference>
<organism evidence="3 4">
    <name type="scientific">Photobacterium angustum</name>
    <dbReference type="NCBI Taxonomy" id="661"/>
    <lineage>
        <taxon>Bacteria</taxon>
        <taxon>Pseudomonadati</taxon>
        <taxon>Pseudomonadota</taxon>
        <taxon>Gammaproteobacteria</taxon>
        <taxon>Vibrionales</taxon>
        <taxon>Vibrionaceae</taxon>
        <taxon>Photobacterium</taxon>
    </lineage>
</organism>
<evidence type="ECO:0000313" key="3">
    <source>
        <dbReference type="EMBL" id="PQJ61967.1"/>
    </source>
</evidence>
<accession>A0A2S7VIJ1</accession>
<dbReference type="Gene3D" id="2.40.128.270">
    <property type="match status" value="1"/>
</dbReference>
<evidence type="ECO:0000256" key="1">
    <source>
        <dbReference type="SAM" id="SignalP"/>
    </source>
</evidence>
<dbReference type="PANTHER" id="PTHR35535">
    <property type="entry name" value="HEAT SHOCK PROTEIN HSLJ"/>
    <property type="match status" value="1"/>
</dbReference>
<sequence length="136" mass="14844">MKKILLSTLFLTSLLTGCSSSPKDAAALPSTWAVMAIDGHSEPVDALPKQPELVIDNNLTVTYHGCNTLKGKLTLTGQNLLTKNLASTRKMCIQNEQAIVDGFVKRMLTGPSDYLVNQNTLIISSERHTVTFKKVK</sequence>
<keyword evidence="1" id="KW-0732">Signal</keyword>
<proteinExistence type="predicted"/>
<evidence type="ECO:0000259" key="2">
    <source>
        <dbReference type="Pfam" id="PF03724"/>
    </source>
</evidence>
<dbReference type="Pfam" id="PF03724">
    <property type="entry name" value="META"/>
    <property type="match status" value="1"/>
</dbReference>
<reference evidence="3 4" key="1">
    <citation type="submission" date="2016-12" db="EMBL/GenBank/DDBJ databases">
        <title>Diversity of luminous bacteria.</title>
        <authorList>
            <person name="Yoshizawa S."/>
            <person name="Kogure K."/>
        </authorList>
    </citation>
    <scope>NUCLEOTIDE SEQUENCE [LARGE SCALE GENOMIC DNA]</scope>
    <source>
        <strain evidence="3 4">LC1-200</strain>
    </source>
</reference>
<gene>
    <name evidence="3" type="ORF">BTO08_17050</name>
</gene>
<dbReference type="PROSITE" id="PS51257">
    <property type="entry name" value="PROKAR_LIPOPROTEIN"/>
    <property type="match status" value="1"/>
</dbReference>
<dbReference type="InterPro" id="IPR053147">
    <property type="entry name" value="Hsp_HslJ-like"/>
</dbReference>
<dbReference type="PANTHER" id="PTHR35535:SF2">
    <property type="entry name" value="DUF306 DOMAIN-CONTAINING PROTEIN"/>
    <property type="match status" value="1"/>
</dbReference>
<dbReference type="RefSeq" id="WP_105061810.1">
    <property type="nucleotide sequence ID" value="NZ_MSCJ01000003.1"/>
</dbReference>
<feature type="signal peptide" evidence="1">
    <location>
        <begin position="1"/>
        <end position="25"/>
    </location>
</feature>
<protein>
    <submittedName>
        <fullName evidence="3">Heat-shock protein HslJ</fullName>
    </submittedName>
</protein>
<feature type="chain" id="PRO_5015447654" evidence="1">
    <location>
        <begin position="26"/>
        <end position="136"/>
    </location>
</feature>
<comment type="caution">
    <text evidence="3">The sequence shown here is derived from an EMBL/GenBank/DDBJ whole genome shotgun (WGS) entry which is preliminary data.</text>
</comment>